<dbReference type="PRINTS" id="PR00701">
    <property type="entry name" value="60KDINNERMP"/>
</dbReference>
<dbReference type="NCBIfam" id="TIGR03592">
    <property type="entry name" value="yidC_oxa1_cterm"/>
    <property type="match status" value="1"/>
</dbReference>
<keyword evidence="13" id="KW-1185">Reference proteome</keyword>
<evidence type="ECO:0000313" key="12">
    <source>
        <dbReference type="EMBL" id="NMD99494.1"/>
    </source>
</evidence>
<sequence>MTGIFSTLFQPIEEILAFVLQILYNLTSLTGFGSYGAAIILLTIVVKMCLYPLTVKQIKSMKAMQELSPKMKKLQEKYKDNPQLMQQKIGELYKDAGVNPLAGCLPLLIQMPILMGMYYSLFNFQYPSPEAAQFLWLPSMSEPDPTHILPVIAAVTTYWQTRQTSDMSNTQMKMMAYVMPLFIGFMSWNFASGLVLYWAAMNFCQIAQQWWMYRGEEKPGAKKGADA</sequence>
<proteinExistence type="inferred from homology"/>
<dbReference type="GO" id="GO:0051205">
    <property type="term" value="P:protein insertion into membrane"/>
    <property type="evidence" value="ECO:0007669"/>
    <property type="project" value="TreeGrafter"/>
</dbReference>
<keyword evidence="8" id="KW-0143">Chaperone</keyword>
<evidence type="ECO:0000256" key="3">
    <source>
        <dbReference type="ARBA" id="ARBA00022475"/>
    </source>
</evidence>
<accession>A0A848BBM7</accession>
<comment type="similarity">
    <text evidence="9">Belongs to the OXA1/ALB3/YidC family.</text>
</comment>
<dbReference type="PANTHER" id="PTHR12428:SF65">
    <property type="entry name" value="CYTOCHROME C OXIDASE ASSEMBLY PROTEIN COX18, MITOCHONDRIAL"/>
    <property type="match status" value="1"/>
</dbReference>
<keyword evidence="3" id="KW-1003">Cell membrane</keyword>
<dbReference type="RefSeq" id="WP_164176160.1">
    <property type="nucleotide sequence ID" value="NZ_JABAFA010000034.1"/>
</dbReference>
<protein>
    <submittedName>
        <fullName evidence="12">Membrane protein insertase YidC</fullName>
    </submittedName>
</protein>
<dbReference type="InterPro" id="IPR028055">
    <property type="entry name" value="YidC/Oxa/ALB_C"/>
</dbReference>
<evidence type="ECO:0000256" key="10">
    <source>
        <dbReference type="SAM" id="Phobius"/>
    </source>
</evidence>
<evidence type="ECO:0000256" key="7">
    <source>
        <dbReference type="ARBA" id="ARBA00023136"/>
    </source>
</evidence>
<dbReference type="Proteomes" id="UP000543804">
    <property type="component" value="Unassembled WGS sequence"/>
</dbReference>
<name>A0A848BBM7_9FIRM</name>
<feature type="transmembrane region" description="Helical" evidence="10">
    <location>
        <begin position="32"/>
        <end position="54"/>
    </location>
</feature>
<feature type="domain" description="Membrane insertase YidC/Oxa/ALB C-terminal" evidence="11">
    <location>
        <begin position="35"/>
        <end position="214"/>
    </location>
</feature>
<comment type="caution">
    <text evidence="12">The sequence shown here is derived from an EMBL/GenBank/DDBJ whole genome shotgun (WGS) entry which is preliminary data.</text>
</comment>
<keyword evidence="6 10" id="KW-1133">Transmembrane helix</keyword>
<dbReference type="Pfam" id="PF02096">
    <property type="entry name" value="60KD_IMP"/>
    <property type="match status" value="1"/>
</dbReference>
<evidence type="ECO:0000256" key="4">
    <source>
        <dbReference type="ARBA" id="ARBA00022692"/>
    </source>
</evidence>
<keyword evidence="7 10" id="KW-0472">Membrane</keyword>
<keyword evidence="5" id="KW-0653">Protein transport</keyword>
<reference evidence="12 13" key="1">
    <citation type="submission" date="2020-04" db="EMBL/GenBank/DDBJ databases">
        <authorList>
            <person name="Hitch T.C.A."/>
            <person name="Wylensek D."/>
            <person name="Clavel T."/>
        </authorList>
    </citation>
    <scope>NUCLEOTIDE SEQUENCE [LARGE SCALE GENOMIC DNA]</scope>
    <source>
        <strain evidence="12 13">PG-130-P53-12</strain>
    </source>
</reference>
<dbReference type="InterPro" id="IPR001708">
    <property type="entry name" value="YidC/ALB3/OXA1/COX18"/>
</dbReference>
<dbReference type="AlphaFoldDB" id="A0A848BBM7"/>
<dbReference type="PANTHER" id="PTHR12428">
    <property type="entry name" value="OXA1"/>
    <property type="match status" value="1"/>
</dbReference>
<keyword evidence="2" id="KW-0813">Transport</keyword>
<evidence type="ECO:0000256" key="9">
    <source>
        <dbReference type="RuleBase" id="RU003945"/>
    </source>
</evidence>
<feature type="transmembrane region" description="Helical" evidence="10">
    <location>
        <begin position="177"/>
        <end position="199"/>
    </location>
</feature>
<evidence type="ECO:0000256" key="5">
    <source>
        <dbReference type="ARBA" id="ARBA00022927"/>
    </source>
</evidence>
<evidence type="ECO:0000256" key="2">
    <source>
        <dbReference type="ARBA" id="ARBA00022448"/>
    </source>
</evidence>
<gene>
    <name evidence="12" type="ORF">HF878_08465</name>
</gene>
<evidence type="ECO:0000256" key="1">
    <source>
        <dbReference type="ARBA" id="ARBA00004651"/>
    </source>
</evidence>
<evidence type="ECO:0000256" key="6">
    <source>
        <dbReference type="ARBA" id="ARBA00022989"/>
    </source>
</evidence>
<keyword evidence="4 9" id="KW-0812">Transmembrane</keyword>
<dbReference type="InterPro" id="IPR047196">
    <property type="entry name" value="YidC_ALB_C"/>
</dbReference>
<evidence type="ECO:0000256" key="8">
    <source>
        <dbReference type="ARBA" id="ARBA00023186"/>
    </source>
</evidence>
<dbReference type="GO" id="GO:0032977">
    <property type="term" value="F:membrane insertase activity"/>
    <property type="evidence" value="ECO:0007669"/>
    <property type="project" value="InterPro"/>
</dbReference>
<evidence type="ECO:0000313" key="13">
    <source>
        <dbReference type="Proteomes" id="UP000543804"/>
    </source>
</evidence>
<comment type="subcellular location">
    <subcellularLocation>
        <location evidence="1">Cell membrane</location>
        <topology evidence="1">Multi-pass membrane protein</topology>
    </subcellularLocation>
    <subcellularLocation>
        <location evidence="9">Membrane</location>
        <topology evidence="9">Multi-pass membrane protein</topology>
    </subcellularLocation>
</comment>
<dbReference type="GO" id="GO:0015031">
    <property type="term" value="P:protein transport"/>
    <property type="evidence" value="ECO:0007669"/>
    <property type="project" value="UniProtKB-KW"/>
</dbReference>
<dbReference type="CDD" id="cd20070">
    <property type="entry name" value="5TM_YidC_Alb3"/>
    <property type="match status" value="1"/>
</dbReference>
<dbReference type="EMBL" id="JABAFA010000034">
    <property type="protein sequence ID" value="NMD99494.1"/>
    <property type="molecule type" value="Genomic_DNA"/>
</dbReference>
<organism evidence="12 13">
    <name type="scientific">Selenomonas bovis</name>
    <dbReference type="NCBI Taxonomy" id="416586"/>
    <lineage>
        <taxon>Bacteria</taxon>
        <taxon>Bacillati</taxon>
        <taxon>Bacillota</taxon>
        <taxon>Negativicutes</taxon>
        <taxon>Selenomonadales</taxon>
        <taxon>Selenomonadaceae</taxon>
        <taxon>Selenomonas</taxon>
    </lineage>
</organism>
<dbReference type="GO" id="GO:0005886">
    <property type="term" value="C:plasma membrane"/>
    <property type="evidence" value="ECO:0007669"/>
    <property type="project" value="UniProtKB-SubCell"/>
</dbReference>
<evidence type="ECO:0000259" key="11">
    <source>
        <dbReference type="Pfam" id="PF02096"/>
    </source>
</evidence>